<accession>A0A2G5B212</accession>
<gene>
    <name evidence="2" type="ORF">COEREDRAFT_11814</name>
</gene>
<dbReference type="Proteomes" id="UP000242474">
    <property type="component" value="Unassembled WGS sequence"/>
</dbReference>
<protein>
    <submittedName>
        <fullName evidence="2">Uncharacterized protein</fullName>
    </submittedName>
</protein>
<evidence type="ECO:0000256" key="1">
    <source>
        <dbReference type="SAM" id="MobiDB-lite"/>
    </source>
</evidence>
<feature type="region of interest" description="Disordered" evidence="1">
    <location>
        <begin position="35"/>
        <end position="64"/>
    </location>
</feature>
<reference evidence="2 3" key="1">
    <citation type="journal article" date="2015" name="Genome Biol. Evol.">
        <title>Phylogenomic analyses indicate that early fungi evolved digesting cell walls of algal ancestors of land plants.</title>
        <authorList>
            <person name="Chang Y."/>
            <person name="Wang S."/>
            <person name="Sekimoto S."/>
            <person name="Aerts A.L."/>
            <person name="Choi C."/>
            <person name="Clum A."/>
            <person name="LaButti K.M."/>
            <person name="Lindquist E.A."/>
            <person name="Yee Ngan C."/>
            <person name="Ohm R.A."/>
            <person name="Salamov A.A."/>
            <person name="Grigoriev I.V."/>
            <person name="Spatafora J.W."/>
            <person name="Berbee M.L."/>
        </authorList>
    </citation>
    <scope>NUCLEOTIDE SEQUENCE [LARGE SCALE GENOMIC DNA]</scope>
    <source>
        <strain evidence="2 3">NRRL 1564</strain>
    </source>
</reference>
<evidence type="ECO:0000313" key="2">
    <source>
        <dbReference type="EMBL" id="PIA13049.1"/>
    </source>
</evidence>
<dbReference type="EMBL" id="KZ303549">
    <property type="protein sequence ID" value="PIA13049.1"/>
    <property type="molecule type" value="Genomic_DNA"/>
</dbReference>
<keyword evidence="3" id="KW-1185">Reference proteome</keyword>
<proteinExistence type="predicted"/>
<organism evidence="2 3">
    <name type="scientific">Coemansia reversa (strain ATCC 12441 / NRRL 1564)</name>
    <dbReference type="NCBI Taxonomy" id="763665"/>
    <lineage>
        <taxon>Eukaryota</taxon>
        <taxon>Fungi</taxon>
        <taxon>Fungi incertae sedis</taxon>
        <taxon>Zoopagomycota</taxon>
        <taxon>Kickxellomycotina</taxon>
        <taxon>Kickxellomycetes</taxon>
        <taxon>Kickxellales</taxon>
        <taxon>Kickxellaceae</taxon>
        <taxon>Coemansia</taxon>
    </lineage>
</organism>
<dbReference type="AlphaFoldDB" id="A0A2G5B212"/>
<evidence type="ECO:0000313" key="3">
    <source>
        <dbReference type="Proteomes" id="UP000242474"/>
    </source>
</evidence>
<name>A0A2G5B212_COERN</name>
<sequence>MRRKNNKWCSDKPCICPRHQAVAAQATTAWHFREHASSESWGGKHGAGPRGDTGAAQAQLTQQNEDAQWQGERCRLASLCHGQKQIVGVIGSTGYWTSEVLSIQMGGVADLAQSGRHLRTRACTLADGRGKGESGHGRMQMGCPCPTFCPYRKKANHSVWHECATGHFRCARCRSCEPAARKCFCARCCQGLFAA</sequence>